<accession>A0ABN7B2B8</accession>
<evidence type="ECO:0000313" key="1">
    <source>
        <dbReference type="EMBL" id="BES98373.1"/>
    </source>
</evidence>
<dbReference type="Proteomes" id="UP001307889">
    <property type="component" value="Chromosome 9"/>
</dbReference>
<dbReference type="EMBL" id="AP028917">
    <property type="protein sequence ID" value="BES98373.1"/>
    <property type="molecule type" value="Genomic_DNA"/>
</dbReference>
<keyword evidence="2" id="KW-1185">Reference proteome</keyword>
<evidence type="ECO:0000313" key="2">
    <source>
        <dbReference type="Proteomes" id="UP001307889"/>
    </source>
</evidence>
<gene>
    <name evidence="1" type="ORF">NTJ_11188</name>
</gene>
<sequence>MYKLSAFEPTFRIPGPLRRRGASARHVEAPVANYPMLRASVRRRHLKAAVVNRGSRNVPVPARAWKTPPRPLSSELSLPDRECLISDTHNRLSDFENPTELAPLGLCKSYVQRRNVKEPNGKEVALETFLLFSTLVLSRLLNINLI</sequence>
<reference evidence="1 2" key="1">
    <citation type="submission" date="2023-09" db="EMBL/GenBank/DDBJ databases">
        <title>Nesidiocoris tenuis whole genome shotgun sequence.</title>
        <authorList>
            <person name="Shibata T."/>
            <person name="Shimoda M."/>
            <person name="Kobayashi T."/>
            <person name="Uehara T."/>
        </authorList>
    </citation>
    <scope>NUCLEOTIDE SEQUENCE [LARGE SCALE GENOMIC DNA]</scope>
    <source>
        <strain evidence="1 2">Japan</strain>
    </source>
</reference>
<organism evidence="1 2">
    <name type="scientific">Nesidiocoris tenuis</name>
    <dbReference type="NCBI Taxonomy" id="355587"/>
    <lineage>
        <taxon>Eukaryota</taxon>
        <taxon>Metazoa</taxon>
        <taxon>Ecdysozoa</taxon>
        <taxon>Arthropoda</taxon>
        <taxon>Hexapoda</taxon>
        <taxon>Insecta</taxon>
        <taxon>Pterygota</taxon>
        <taxon>Neoptera</taxon>
        <taxon>Paraneoptera</taxon>
        <taxon>Hemiptera</taxon>
        <taxon>Heteroptera</taxon>
        <taxon>Panheteroptera</taxon>
        <taxon>Cimicomorpha</taxon>
        <taxon>Miridae</taxon>
        <taxon>Dicyphina</taxon>
        <taxon>Nesidiocoris</taxon>
    </lineage>
</organism>
<protein>
    <submittedName>
        <fullName evidence="1">Uncharacterized protein</fullName>
    </submittedName>
</protein>
<proteinExistence type="predicted"/>
<name>A0ABN7B2B8_9HEMI</name>